<feature type="transmembrane region" description="Helical" evidence="9">
    <location>
        <begin position="193"/>
        <end position="215"/>
    </location>
</feature>
<dbReference type="GO" id="GO:0046872">
    <property type="term" value="F:metal ion binding"/>
    <property type="evidence" value="ECO:0007669"/>
    <property type="project" value="UniProtKB-KW"/>
</dbReference>
<keyword evidence="7 9" id="KW-0472">Membrane</keyword>
<sequence length="257" mass="27669">MSARARVDTVAQPGRGAIQVGPPPATSSPRHRHRLPSWALKVTMAVTGVVWAAFVAIHLFGNLKIFQGPEAYNHYAHWLREAFYPLMPKQSVLLAMRAVLGAALLMHVGCAAIIWRRGRQARGTHRVKIRGPRAWGARLMPVTGILILCFIALHVLDLTLGWGVQSSGFSQATADESFAYQNLVASFQRPQMAIFYSALMAVLAIHVAKGFTTVASDLGAMGHRWRATLAVIGGLLAVAILIGNGAIPVLVLTGVIS</sequence>
<evidence type="ECO:0000256" key="4">
    <source>
        <dbReference type="ARBA" id="ARBA00022723"/>
    </source>
</evidence>
<evidence type="ECO:0000256" key="2">
    <source>
        <dbReference type="ARBA" id="ARBA00022617"/>
    </source>
</evidence>
<keyword evidence="11" id="KW-1185">Reference proteome</keyword>
<evidence type="ECO:0000313" key="10">
    <source>
        <dbReference type="EMBL" id="BEH01249.1"/>
    </source>
</evidence>
<reference evidence="10" key="1">
    <citation type="journal article" date="2024" name="Int. J. Syst. Evol. Microbiol.">
        <title>Brooklawnia propionicigenes sp. nov., a facultatively anaerobic, propionate-producing bacterium isolated from a methanogenic reactor treating waste from cattle farms.</title>
        <authorList>
            <person name="Akita Y."/>
            <person name="Ueki A."/>
            <person name="Tonouchi A."/>
            <person name="Sugawara Y."/>
            <person name="Honma S."/>
            <person name="Kaku N."/>
            <person name="Ueki K."/>
        </authorList>
    </citation>
    <scope>NUCLEOTIDE SEQUENCE</scope>
    <source>
        <strain evidence="10">SH051</strain>
    </source>
</reference>
<protein>
    <submittedName>
        <fullName evidence="10">Succinate dehydrogenase cytochrome b subunit</fullName>
    </submittedName>
</protein>
<comment type="subcellular location">
    <subcellularLocation>
        <location evidence="1">Membrane</location>
    </subcellularLocation>
</comment>
<feature type="transmembrane region" description="Helical" evidence="9">
    <location>
        <begin position="135"/>
        <end position="156"/>
    </location>
</feature>
<dbReference type="NCBIfam" id="TIGR02046">
    <property type="entry name" value="sdhC_b558_fam"/>
    <property type="match status" value="1"/>
</dbReference>
<keyword evidence="3 9" id="KW-0812">Transmembrane</keyword>
<dbReference type="Proteomes" id="UP001431656">
    <property type="component" value="Chromosome"/>
</dbReference>
<dbReference type="InterPro" id="IPR011138">
    <property type="entry name" value="Cytochrome_b-558"/>
</dbReference>
<dbReference type="EMBL" id="AP028056">
    <property type="protein sequence ID" value="BEH01249.1"/>
    <property type="molecule type" value="Genomic_DNA"/>
</dbReference>
<feature type="region of interest" description="Disordered" evidence="8">
    <location>
        <begin position="1"/>
        <end position="32"/>
    </location>
</feature>
<evidence type="ECO:0000256" key="1">
    <source>
        <dbReference type="ARBA" id="ARBA00004370"/>
    </source>
</evidence>
<dbReference type="SUPFAM" id="SSF81343">
    <property type="entry name" value="Fumarate reductase respiratory complex transmembrane subunits"/>
    <property type="match status" value="1"/>
</dbReference>
<dbReference type="CDD" id="cd03498">
    <property type="entry name" value="SQR_TypeB_2_TM"/>
    <property type="match status" value="1"/>
</dbReference>
<evidence type="ECO:0000256" key="3">
    <source>
        <dbReference type="ARBA" id="ARBA00022692"/>
    </source>
</evidence>
<proteinExistence type="predicted"/>
<feature type="transmembrane region" description="Helical" evidence="9">
    <location>
        <begin position="94"/>
        <end position="115"/>
    </location>
</feature>
<evidence type="ECO:0000256" key="9">
    <source>
        <dbReference type="SAM" id="Phobius"/>
    </source>
</evidence>
<evidence type="ECO:0000313" key="11">
    <source>
        <dbReference type="Proteomes" id="UP001431656"/>
    </source>
</evidence>
<dbReference type="GO" id="GO:0016020">
    <property type="term" value="C:membrane"/>
    <property type="evidence" value="ECO:0007669"/>
    <property type="project" value="UniProtKB-SubCell"/>
</dbReference>
<evidence type="ECO:0000256" key="8">
    <source>
        <dbReference type="SAM" id="MobiDB-lite"/>
    </source>
</evidence>
<feature type="transmembrane region" description="Helical" evidence="9">
    <location>
        <begin position="227"/>
        <end position="256"/>
    </location>
</feature>
<keyword evidence="5 9" id="KW-1133">Transmembrane helix</keyword>
<feature type="transmembrane region" description="Helical" evidence="9">
    <location>
        <begin position="38"/>
        <end position="60"/>
    </location>
</feature>
<keyword evidence="4" id="KW-0479">Metal-binding</keyword>
<dbReference type="InterPro" id="IPR034804">
    <property type="entry name" value="SQR/QFR_C/D"/>
</dbReference>
<dbReference type="Pfam" id="PF01127">
    <property type="entry name" value="Sdh_cyt"/>
    <property type="match status" value="1"/>
</dbReference>
<accession>A0AAN0KCH6</accession>
<gene>
    <name evidence="10" type="ORF">brsh051_05300</name>
</gene>
<keyword evidence="6" id="KW-0408">Iron</keyword>
<dbReference type="AlphaFoldDB" id="A0AAN0KCH6"/>
<name>A0AAN0KCH6_9ACTN</name>
<evidence type="ECO:0000256" key="5">
    <source>
        <dbReference type="ARBA" id="ARBA00022989"/>
    </source>
</evidence>
<dbReference type="KEGG" id="broo:brsh051_05300"/>
<dbReference type="InterPro" id="IPR000701">
    <property type="entry name" value="SuccDH_FuR_B_TM-su"/>
</dbReference>
<evidence type="ECO:0000256" key="6">
    <source>
        <dbReference type="ARBA" id="ARBA00023004"/>
    </source>
</evidence>
<organism evidence="10 11">
    <name type="scientific">Brooklawnia propionicigenes</name>
    <dbReference type="NCBI Taxonomy" id="3041175"/>
    <lineage>
        <taxon>Bacteria</taxon>
        <taxon>Bacillati</taxon>
        <taxon>Actinomycetota</taxon>
        <taxon>Actinomycetes</taxon>
        <taxon>Propionibacteriales</taxon>
        <taxon>Propionibacteriaceae</taxon>
        <taxon>Brooklawnia</taxon>
    </lineage>
</organism>
<evidence type="ECO:0000256" key="7">
    <source>
        <dbReference type="ARBA" id="ARBA00023136"/>
    </source>
</evidence>
<dbReference type="Gene3D" id="1.20.1300.10">
    <property type="entry name" value="Fumarate reductase/succinate dehydrogenase, transmembrane subunit"/>
    <property type="match status" value="1"/>
</dbReference>
<keyword evidence="2" id="KW-0349">Heme</keyword>